<dbReference type="OrthoDB" id="826782at2"/>
<protein>
    <submittedName>
        <fullName evidence="2">Uncharacterized protein</fullName>
    </submittedName>
</protein>
<dbReference type="EMBL" id="QUNF01000043">
    <property type="protein sequence ID" value="REG77515.1"/>
    <property type="molecule type" value="Genomic_DNA"/>
</dbReference>
<dbReference type="RefSeq" id="WP_086543935.1">
    <property type="nucleotide sequence ID" value="NZ_MSSW01000100.1"/>
</dbReference>
<evidence type="ECO:0000256" key="1">
    <source>
        <dbReference type="SAM" id="SignalP"/>
    </source>
</evidence>
<proteinExistence type="predicted"/>
<reference evidence="2 3" key="1">
    <citation type="submission" date="2018-08" db="EMBL/GenBank/DDBJ databases">
        <title>Genomic Encyclopedia of Archaeal and Bacterial Type Strains, Phase II (KMG-II): from individual species to whole genera.</title>
        <authorList>
            <person name="Goeker M."/>
        </authorList>
    </citation>
    <scope>NUCLEOTIDE SEQUENCE [LARGE SCALE GENOMIC DNA]</scope>
    <source>
        <strain evidence="2 3">DSM 15986</strain>
    </source>
</reference>
<evidence type="ECO:0000313" key="2">
    <source>
        <dbReference type="EMBL" id="REG77515.1"/>
    </source>
</evidence>
<accession>A0A3E0D5Y4</accession>
<dbReference type="Proteomes" id="UP000256405">
    <property type="component" value="Unassembled WGS sequence"/>
</dbReference>
<keyword evidence="3" id="KW-1185">Reference proteome</keyword>
<keyword evidence="1" id="KW-0732">Signal</keyword>
<organism evidence="2 3">
    <name type="scientific">Algoriphagus antarcticus</name>
    <dbReference type="NCBI Taxonomy" id="238540"/>
    <lineage>
        <taxon>Bacteria</taxon>
        <taxon>Pseudomonadati</taxon>
        <taxon>Bacteroidota</taxon>
        <taxon>Cytophagia</taxon>
        <taxon>Cytophagales</taxon>
        <taxon>Cyclobacteriaceae</taxon>
        <taxon>Algoriphagus</taxon>
    </lineage>
</organism>
<comment type="caution">
    <text evidence="2">The sequence shown here is derived from an EMBL/GenBank/DDBJ whole genome shotgun (WGS) entry which is preliminary data.</text>
</comment>
<dbReference type="AlphaFoldDB" id="A0A3E0D5Y4"/>
<gene>
    <name evidence="2" type="ORF">C8N25_14315</name>
</gene>
<feature type="signal peptide" evidence="1">
    <location>
        <begin position="1"/>
        <end position="19"/>
    </location>
</feature>
<feature type="chain" id="PRO_5017644727" evidence="1">
    <location>
        <begin position="20"/>
        <end position="82"/>
    </location>
</feature>
<evidence type="ECO:0000313" key="3">
    <source>
        <dbReference type="Proteomes" id="UP000256405"/>
    </source>
</evidence>
<name>A0A3E0D5Y4_9BACT</name>
<sequence>MNKLAGKLPIIAFVFAAFAAFAFTSPPIPEYGLSGSNWIDVTGLTPGPTTYQCNLDPQACTREAPNTSAPVVKTGIFKNNMP</sequence>